<keyword evidence="2" id="KW-0238">DNA-binding</keyword>
<dbReference type="PROSITE" id="PS00041">
    <property type="entry name" value="HTH_ARAC_FAMILY_1"/>
    <property type="match status" value="1"/>
</dbReference>
<dbReference type="Pfam" id="PF12833">
    <property type="entry name" value="HTH_18"/>
    <property type="match status" value="1"/>
</dbReference>
<dbReference type="PANTHER" id="PTHR46796">
    <property type="entry name" value="HTH-TYPE TRANSCRIPTIONAL ACTIVATOR RHAS-RELATED"/>
    <property type="match status" value="1"/>
</dbReference>
<keyword evidence="3" id="KW-0804">Transcription</keyword>
<dbReference type="PANTHER" id="PTHR46796:SF6">
    <property type="entry name" value="ARAC SUBFAMILY"/>
    <property type="match status" value="1"/>
</dbReference>
<evidence type="ECO:0000256" key="1">
    <source>
        <dbReference type="ARBA" id="ARBA00023015"/>
    </source>
</evidence>
<organism evidence="5 6">
    <name type="scientific">Dactylosporangium maewongense</name>
    <dbReference type="NCBI Taxonomy" id="634393"/>
    <lineage>
        <taxon>Bacteria</taxon>
        <taxon>Bacillati</taxon>
        <taxon>Actinomycetota</taxon>
        <taxon>Actinomycetes</taxon>
        <taxon>Micromonosporales</taxon>
        <taxon>Micromonosporaceae</taxon>
        <taxon>Dactylosporangium</taxon>
    </lineage>
</organism>
<reference evidence="5 6" key="1">
    <citation type="journal article" date="2019" name="Int. J. Syst. Evol. Microbiol.">
        <title>The Global Catalogue of Microorganisms (GCM) 10K type strain sequencing project: providing services to taxonomists for standard genome sequencing and annotation.</title>
        <authorList>
            <consortium name="The Broad Institute Genomics Platform"/>
            <consortium name="The Broad Institute Genome Sequencing Center for Infectious Disease"/>
            <person name="Wu L."/>
            <person name="Ma J."/>
        </authorList>
    </citation>
    <scope>NUCLEOTIDE SEQUENCE [LARGE SCALE GENOMIC DNA]</scope>
    <source>
        <strain evidence="5 6">JCM 15933</strain>
    </source>
</reference>
<dbReference type="Gene3D" id="1.10.10.60">
    <property type="entry name" value="Homeodomain-like"/>
    <property type="match status" value="1"/>
</dbReference>
<keyword evidence="1" id="KW-0805">Transcription regulation</keyword>
<evidence type="ECO:0000259" key="4">
    <source>
        <dbReference type="PROSITE" id="PS01124"/>
    </source>
</evidence>
<name>A0ABN2D4L0_9ACTN</name>
<dbReference type="InterPro" id="IPR050204">
    <property type="entry name" value="AraC_XylS_family_regulators"/>
</dbReference>
<dbReference type="InterPro" id="IPR035418">
    <property type="entry name" value="AraC-bd_2"/>
</dbReference>
<dbReference type="SUPFAM" id="SSF46689">
    <property type="entry name" value="Homeodomain-like"/>
    <property type="match status" value="1"/>
</dbReference>
<dbReference type="InterPro" id="IPR009057">
    <property type="entry name" value="Homeodomain-like_sf"/>
</dbReference>
<dbReference type="InterPro" id="IPR018062">
    <property type="entry name" value="HTH_AraC-typ_CS"/>
</dbReference>
<dbReference type="Pfam" id="PF14525">
    <property type="entry name" value="AraC_binding_2"/>
    <property type="match status" value="1"/>
</dbReference>
<dbReference type="EMBL" id="BAAAQD010000040">
    <property type="protein sequence ID" value="GAA1568722.1"/>
    <property type="molecule type" value="Genomic_DNA"/>
</dbReference>
<evidence type="ECO:0000256" key="2">
    <source>
        <dbReference type="ARBA" id="ARBA00023125"/>
    </source>
</evidence>
<proteinExistence type="predicted"/>
<evidence type="ECO:0000313" key="6">
    <source>
        <dbReference type="Proteomes" id="UP001501470"/>
    </source>
</evidence>
<gene>
    <name evidence="5" type="ORF">GCM10009827_108060</name>
</gene>
<dbReference type="Proteomes" id="UP001501470">
    <property type="component" value="Unassembled WGS sequence"/>
</dbReference>
<dbReference type="SMART" id="SM00342">
    <property type="entry name" value="HTH_ARAC"/>
    <property type="match status" value="1"/>
</dbReference>
<comment type="caution">
    <text evidence="5">The sequence shown here is derived from an EMBL/GenBank/DDBJ whole genome shotgun (WGS) entry which is preliminary data.</text>
</comment>
<keyword evidence="6" id="KW-1185">Reference proteome</keyword>
<dbReference type="PRINTS" id="PR00032">
    <property type="entry name" value="HTHARAC"/>
</dbReference>
<accession>A0ABN2D4L0</accession>
<sequence length="319" mass="34278">MDNRSYWTTSALAPAEQFTHWRELICEAFLALTPESDLRDGFAGSVTQWRLGEHSLARIESQRQVVYRTEAAVASDPIGGYYANLQVSGTSLMVQHGRVATLRPGGLAVVDADEPFRFEFGGDFRQLSLFVPAKTLQANGPVRTATAIDTVTGVGAAVRHSMETLARGPMRESAANRLAAHAAGMLSIALEPSILTPVRSPKTYRTCIDDIEGHLTDEDLSPAATARRLGISVRTVHALFSGAGAGAVAVAGAGAGQGESYAATVRQLRLERAARHLADPAMRHLRVIDVATEAGFGNVASFHRAFRKQFGRTPKEARE</sequence>
<evidence type="ECO:0000313" key="5">
    <source>
        <dbReference type="EMBL" id="GAA1568722.1"/>
    </source>
</evidence>
<dbReference type="InterPro" id="IPR018060">
    <property type="entry name" value="HTH_AraC"/>
</dbReference>
<evidence type="ECO:0000256" key="3">
    <source>
        <dbReference type="ARBA" id="ARBA00023163"/>
    </source>
</evidence>
<protein>
    <recommendedName>
        <fullName evidence="4">HTH araC/xylS-type domain-containing protein</fullName>
    </recommendedName>
</protein>
<dbReference type="PROSITE" id="PS01124">
    <property type="entry name" value="HTH_ARAC_FAMILY_2"/>
    <property type="match status" value="1"/>
</dbReference>
<dbReference type="InterPro" id="IPR020449">
    <property type="entry name" value="Tscrpt_reg_AraC-type_HTH"/>
</dbReference>
<feature type="domain" description="HTH araC/xylS-type" evidence="4">
    <location>
        <begin position="205"/>
        <end position="319"/>
    </location>
</feature>
<dbReference type="RefSeq" id="WP_344513738.1">
    <property type="nucleotide sequence ID" value="NZ_BAAAQD010000040.1"/>
</dbReference>